<dbReference type="InterPro" id="IPR050131">
    <property type="entry name" value="Peptidase_S8_subtilisin-like"/>
</dbReference>
<dbReference type="EMBL" id="JAQGDS010000002">
    <property type="protein sequence ID" value="KAJ6263070.1"/>
    <property type="molecule type" value="Genomic_DNA"/>
</dbReference>
<dbReference type="InterPro" id="IPR023828">
    <property type="entry name" value="Peptidase_S8_Ser-AS"/>
</dbReference>
<reference evidence="9" key="1">
    <citation type="submission" date="2023-01" db="EMBL/GenBank/DDBJ databases">
        <title>The chitinases involved in constricting ring structure development in the nematode-trapping fungus Drechslerella dactyloides.</title>
        <authorList>
            <person name="Wang R."/>
            <person name="Zhang L."/>
            <person name="Tang P."/>
            <person name="Li S."/>
            <person name="Liang L."/>
        </authorList>
    </citation>
    <scope>NUCLEOTIDE SEQUENCE</scope>
    <source>
        <strain evidence="9">YMF1.00031</strain>
    </source>
</reference>
<dbReference type="InterPro" id="IPR000209">
    <property type="entry name" value="Peptidase_S8/S53_dom"/>
</dbReference>
<keyword evidence="4 5" id="KW-0720">Serine protease</keyword>
<evidence type="ECO:0000256" key="6">
    <source>
        <dbReference type="RuleBase" id="RU003355"/>
    </source>
</evidence>
<feature type="active site" description="Charge relay system" evidence="5">
    <location>
        <position position="373"/>
    </location>
</feature>
<evidence type="ECO:0000256" key="7">
    <source>
        <dbReference type="SAM" id="MobiDB-lite"/>
    </source>
</evidence>
<proteinExistence type="inferred from homology"/>
<evidence type="ECO:0000259" key="8">
    <source>
        <dbReference type="Pfam" id="PF00082"/>
    </source>
</evidence>
<evidence type="ECO:0000313" key="9">
    <source>
        <dbReference type="EMBL" id="KAJ6263070.1"/>
    </source>
</evidence>
<keyword evidence="2 5" id="KW-0645">Protease</keyword>
<dbReference type="PROSITE" id="PS51892">
    <property type="entry name" value="SUBTILASE"/>
    <property type="match status" value="1"/>
</dbReference>
<evidence type="ECO:0000256" key="1">
    <source>
        <dbReference type="ARBA" id="ARBA00011073"/>
    </source>
</evidence>
<comment type="caution">
    <text evidence="9">The sequence shown here is derived from an EMBL/GenBank/DDBJ whole genome shotgun (WGS) entry which is preliminary data.</text>
</comment>
<name>A0AAD6J4E0_DREDA</name>
<feature type="active site" description="Charge relay system" evidence="5">
    <location>
        <position position="574"/>
    </location>
</feature>
<dbReference type="Gene3D" id="3.40.50.200">
    <property type="entry name" value="Peptidase S8/S53 domain"/>
    <property type="match status" value="2"/>
</dbReference>
<dbReference type="InterPro" id="IPR015500">
    <property type="entry name" value="Peptidase_S8_subtilisin-rel"/>
</dbReference>
<dbReference type="PANTHER" id="PTHR43806">
    <property type="entry name" value="PEPTIDASE S8"/>
    <property type="match status" value="1"/>
</dbReference>
<feature type="region of interest" description="Disordered" evidence="7">
    <location>
        <begin position="707"/>
        <end position="736"/>
    </location>
</feature>
<protein>
    <recommendedName>
        <fullName evidence="8">Peptidase S8/S53 domain-containing protein</fullName>
    </recommendedName>
</protein>
<comment type="similarity">
    <text evidence="1 5 6">Belongs to the peptidase S8 family.</text>
</comment>
<sequence length="736" mass="82482">MAIHRPIKTRRILSKIGTLDQYALTYNVILKQNFRKDAAFKRNLLRRVHEEIADIKFQDWIFTGGFPADEQHDEDHSPAGYHGTPVVGKLSGRITGVAQKASIVMVKIFDGRGEWKISSTIGGFIKIYDHIKRENADRNSAPTVAGIIATWLAAGIEFNQVIPHMLNLSYPRTIGGPNTIFNNIGINRWPAAQQPKWYKANPNHPPPPPVPLNGHQYPPLQYSTVPIYIVGVLEKLYRHDRDFKDLLLEWANAVSLPPRKLSFHLMETSDLGLLALSISFPPESRDHEVAMMWDAIAEGPRGVNFEDVKNHFWNFKDPGMHQVVYVLDSGCDLEHPEMQDVFFQDWIFPGEFPADEAAEYPIIALNQLLWKYHGTSVIGKIAGKYTGVAQEAEIVGVVMNDGRAARSHLAVVDGLAQIYDHIKKYNRFRNCIINLSIGITRDIESKDKSYNKDMMDIMLEILKSLISLNNVIIVAAAGNEDKDVMIDHYPALFRPLLPQKFIMVGGYVDYTGGLYGQTKDLKGKIIDITAPAEYVKVATKHVGDKNPDCSDDITQPRPGDEDWKRGLCLNEGTSYAAPLVAGVMATWLAAGIDIDDVVGHMHRLAHPRIKGGETVIYNGIGIDRWPREKWPTWYRNGDLPPPPPDPRTGEFPAATVSLSTLLASGKPVKTKTYVYRPTPTSTITRDGYKEVLYGWNKYNKRGLQAFESREPNTSFTTIPRPDTKAPKEATSTTTAL</sequence>
<dbReference type="PROSITE" id="PS00136">
    <property type="entry name" value="SUBTILASE_ASP"/>
    <property type="match status" value="1"/>
</dbReference>
<feature type="domain" description="Peptidase S8/S53" evidence="8">
    <location>
        <begin position="322"/>
        <end position="588"/>
    </location>
</feature>
<dbReference type="PROSITE" id="PS00138">
    <property type="entry name" value="SUBTILASE_SER"/>
    <property type="match status" value="1"/>
</dbReference>
<dbReference type="InterPro" id="IPR036852">
    <property type="entry name" value="Peptidase_S8/S53_dom_sf"/>
</dbReference>
<organism evidence="9 10">
    <name type="scientific">Drechslerella dactyloides</name>
    <name type="common">Nematode-trapping fungus</name>
    <name type="synonym">Arthrobotrys dactyloides</name>
    <dbReference type="NCBI Taxonomy" id="74499"/>
    <lineage>
        <taxon>Eukaryota</taxon>
        <taxon>Fungi</taxon>
        <taxon>Dikarya</taxon>
        <taxon>Ascomycota</taxon>
        <taxon>Pezizomycotina</taxon>
        <taxon>Orbiliomycetes</taxon>
        <taxon>Orbiliales</taxon>
        <taxon>Orbiliaceae</taxon>
        <taxon>Drechslerella</taxon>
    </lineage>
</organism>
<dbReference type="SUPFAM" id="SSF52743">
    <property type="entry name" value="Subtilisin-like"/>
    <property type="match status" value="2"/>
</dbReference>
<dbReference type="AlphaFoldDB" id="A0AAD6J4E0"/>
<evidence type="ECO:0000256" key="3">
    <source>
        <dbReference type="ARBA" id="ARBA00022801"/>
    </source>
</evidence>
<dbReference type="Proteomes" id="UP001221413">
    <property type="component" value="Unassembled WGS sequence"/>
</dbReference>
<dbReference type="GO" id="GO:0004252">
    <property type="term" value="F:serine-type endopeptidase activity"/>
    <property type="evidence" value="ECO:0007669"/>
    <property type="project" value="UniProtKB-UniRule"/>
</dbReference>
<dbReference type="Pfam" id="PF00082">
    <property type="entry name" value="Peptidase_S8"/>
    <property type="match status" value="1"/>
</dbReference>
<dbReference type="CDD" id="cd00306">
    <property type="entry name" value="Peptidases_S8_S53"/>
    <property type="match status" value="1"/>
</dbReference>
<feature type="active site" description="Charge relay system" evidence="5">
    <location>
        <position position="328"/>
    </location>
</feature>
<evidence type="ECO:0000256" key="5">
    <source>
        <dbReference type="PROSITE-ProRule" id="PRU01240"/>
    </source>
</evidence>
<evidence type="ECO:0000256" key="4">
    <source>
        <dbReference type="ARBA" id="ARBA00022825"/>
    </source>
</evidence>
<evidence type="ECO:0000256" key="2">
    <source>
        <dbReference type="ARBA" id="ARBA00022670"/>
    </source>
</evidence>
<keyword evidence="10" id="KW-1185">Reference proteome</keyword>
<dbReference type="PRINTS" id="PR00723">
    <property type="entry name" value="SUBTILISIN"/>
</dbReference>
<dbReference type="GO" id="GO:0006508">
    <property type="term" value="P:proteolysis"/>
    <property type="evidence" value="ECO:0007669"/>
    <property type="project" value="UniProtKB-KW"/>
</dbReference>
<evidence type="ECO:0000313" key="10">
    <source>
        <dbReference type="Proteomes" id="UP001221413"/>
    </source>
</evidence>
<gene>
    <name evidence="9" type="ORF">Dda_1629</name>
</gene>
<keyword evidence="3 5" id="KW-0378">Hydrolase</keyword>
<dbReference type="InterPro" id="IPR023827">
    <property type="entry name" value="Peptidase_S8_Asp-AS"/>
</dbReference>
<dbReference type="PANTHER" id="PTHR43806:SF11">
    <property type="entry name" value="CEREVISIN-RELATED"/>
    <property type="match status" value="1"/>
</dbReference>
<accession>A0AAD6J4E0</accession>